<dbReference type="RefSeq" id="XP_001875505.1">
    <property type="nucleotide sequence ID" value="XM_001875470.1"/>
</dbReference>
<dbReference type="InParanoid" id="B0CW56"/>
<accession>B0CW56</accession>
<protein>
    <submittedName>
        <fullName evidence="2">Predicted protein</fullName>
    </submittedName>
</protein>
<sequence>MDESKELVPRQQAGRISSSSWDVLNTSFQKIDDIIDQLANKTGHTHENIIMLWKRTHTHEFTGSMWNKYQKYFLANVDRLGTQGQIVGWTCWVGFKEHEPRWREILEVYDEVLATSNVHSTISQCTRKFDRLVSQLKRVTNKAAKQDSFESLFVLVGNSIHEDVGLSQVHLSAGVEELSCQFLQERLHMDHDTMSGLFKNHVCNRISLGLQTRLETDQKSLAEAVNTTNPKKPGPDGDSSNSGDDNDNTSKSSGLTLEKAKVIIKTGLQNLLEPYDLCLSFESIPWLKLSTTLTPASLRIENWTRGVDFPCSIVKGATVIRKRNTSQGIKDLGIGAIRRFAESFSSDATRICVVRTDPEMLLTSKVPLYMEALPGPSSVTTVTHHDHGQVAGKHPRIAKLLPAHEIIEIKLSPPSDCPTMAPRRVHPKSKKERRPDGSDDSDDEPVVPPVKSDISDADANDTLESTVTSKSEKAKMTAKALKGKGKARATKTTAMGTTSGLGAAPAAPSDQLKPISAFSAVSHAVAAASMSKPSPPTVNPAGSARIQPRSIKHQPPAISAARDPFTVKEAGASGNPKGVSM</sequence>
<gene>
    <name evidence="2" type="ORF">LACBIDRAFT_322400</name>
</gene>
<dbReference type="HOGENOM" id="CLU_009876_0_0_1"/>
<dbReference type="Proteomes" id="UP000001194">
    <property type="component" value="Unassembled WGS sequence"/>
</dbReference>
<proteinExistence type="predicted"/>
<dbReference type="OrthoDB" id="3065331at2759"/>
<organism evidence="3">
    <name type="scientific">Laccaria bicolor (strain S238N-H82 / ATCC MYA-4686)</name>
    <name type="common">Bicoloured deceiver</name>
    <name type="synonym">Laccaria laccata var. bicolor</name>
    <dbReference type="NCBI Taxonomy" id="486041"/>
    <lineage>
        <taxon>Eukaryota</taxon>
        <taxon>Fungi</taxon>
        <taxon>Dikarya</taxon>
        <taxon>Basidiomycota</taxon>
        <taxon>Agaricomycotina</taxon>
        <taxon>Agaricomycetes</taxon>
        <taxon>Agaricomycetidae</taxon>
        <taxon>Agaricales</taxon>
        <taxon>Agaricineae</taxon>
        <taxon>Hydnangiaceae</taxon>
        <taxon>Laccaria</taxon>
    </lineage>
</organism>
<evidence type="ECO:0000256" key="1">
    <source>
        <dbReference type="SAM" id="MobiDB-lite"/>
    </source>
</evidence>
<feature type="region of interest" description="Disordered" evidence="1">
    <location>
        <begin position="225"/>
        <end position="253"/>
    </location>
</feature>
<dbReference type="EMBL" id="DS547093">
    <property type="protein sequence ID" value="EDR13007.1"/>
    <property type="molecule type" value="Genomic_DNA"/>
</dbReference>
<keyword evidence="3" id="KW-1185">Reference proteome</keyword>
<dbReference type="GeneID" id="6071329"/>
<dbReference type="AlphaFoldDB" id="B0CW56"/>
<feature type="region of interest" description="Disordered" evidence="1">
    <location>
        <begin position="529"/>
        <end position="581"/>
    </location>
</feature>
<evidence type="ECO:0000313" key="2">
    <source>
        <dbReference type="EMBL" id="EDR13007.1"/>
    </source>
</evidence>
<evidence type="ECO:0000313" key="3">
    <source>
        <dbReference type="Proteomes" id="UP000001194"/>
    </source>
</evidence>
<feature type="compositionally biased region" description="Low complexity" evidence="1">
    <location>
        <begin position="236"/>
        <end position="253"/>
    </location>
</feature>
<feature type="compositionally biased region" description="Basic residues" evidence="1">
    <location>
        <begin position="423"/>
        <end position="432"/>
    </location>
</feature>
<name>B0CW56_LACBS</name>
<reference evidence="2 3" key="1">
    <citation type="journal article" date="2008" name="Nature">
        <title>The genome of Laccaria bicolor provides insights into mycorrhizal symbiosis.</title>
        <authorList>
            <person name="Martin F."/>
            <person name="Aerts A."/>
            <person name="Ahren D."/>
            <person name="Brun A."/>
            <person name="Danchin E.G.J."/>
            <person name="Duchaussoy F."/>
            <person name="Gibon J."/>
            <person name="Kohler A."/>
            <person name="Lindquist E."/>
            <person name="Pereda V."/>
            <person name="Salamov A."/>
            <person name="Shapiro H.J."/>
            <person name="Wuyts J."/>
            <person name="Blaudez D."/>
            <person name="Buee M."/>
            <person name="Brokstein P."/>
            <person name="Canbaeck B."/>
            <person name="Cohen D."/>
            <person name="Courty P.E."/>
            <person name="Coutinho P.M."/>
            <person name="Delaruelle C."/>
            <person name="Detter J.C."/>
            <person name="Deveau A."/>
            <person name="DiFazio S."/>
            <person name="Duplessis S."/>
            <person name="Fraissinet-Tachet L."/>
            <person name="Lucic E."/>
            <person name="Frey-Klett P."/>
            <person name="Fourrey C."/>
            <person name="Feussner I."/>
            <person name="Gay G."/>
            <person name="Grimwood J."/>
            <person name="Hoegger P.J."/>
            <person name="Jain P."/>
            <person name="Kilaru S."/>
            <person name="Labbe J."/>
            <person name="Lin Y.C."/>
            <person name="Legue V."/>
            <person name="Le Tacon F."/>
            <person name="Marmeisse R."/>
            <person name="Melayah D."/>
            <person name="Montanini B."/>
            <person name="Muratet M."/>
            <person name="Nehls U."/>
            <person name="Niculita-Hirzel H."/>
            <person name="Oudot-Le Secq M.P."/>
            <person name="Peter M."/>
            <person name="Quesneville H."/>
            <person name="Rajashekar B."/>
            <person name="Reich M."/>
            <person name="Rouhier N."/>
            <person name="Schmutz J."/>
            <person name="Yin T."/>
            <person name="Chalot M."/>
            <person name="Henrissat B."/>
            <person name="Kuees U."/>
            <person name="Lucas S."/>
            <person name="Van de Peer Y."/>
            <person name="Podila G.K."/>
            <person name="Polle A."/>
            <person name="Pukkila P.J."/>
            <person name="Richardson P.M."/>
            <person name="Rouze P."/>
            <person name="Sanders I.R."/>
            <person name="Stajich J.E."/>
            <person name="Tunlid A."/>
            <person name="Tuskan G."/>
            <person name="Grigoriev I.V."/>
        </authorList>
    </citation>
    <scope>NUCLEOTIDE SEQUENCE [LARGE SCALE GENOMIC DNA]</scope>
    <source>
        <strain evidence="3">S238N-H82 / ATCC MYA-4686</strain>
    </source>
</reference>
<dbReference type="KEGG" id="lbc:LACBIDRAFT_322400"/>
<feature type="region of interest" description="Disordered" evidence="1">
    <location>
        <begin position="411"/>
        <end position="492"/>
    </location>
</feature>